<evidence type="ECO:0000256" key="2">
    <source>
        <dbReference type="SAM" id="SignalP"/>
    </source>
</evidence>
<dbReference type="STRING" id="128944.AWM75_00760"/>
<feature type="chain" id="PRO_5043780621" description="GerMN domain-containing protein" evidence="2">
    <location>
        <begin position="22"/>
        <end position="481"/>
    </location>
</feature>
<feature type="region of interest" description="Disordered" evidence="1">
    <location>
        <begin position="21"/>
        <end position="174"/>
    </location>
</feature>
<feature type="compositionally biased region" description="Low complexity" evidence="1">
    <location>
        <begin position="152"/>
        <end position="163"/>
    </location>
</feature>
<dbReference type="PROSITE" id="PS51257">
    <property type="entry name" value="PROKAR_LIPOPROTEIN"/>
    <property type="match status" value="1"/>
</dbReference>
<evidence type="ECO:0000256" key="1">
    <source>
        <dbReference type="SAM" id="MobiDB-lite"/>
    </source>
</evidence>
<proteinExistence type="predicted"/>
<feature type="compositionally biased region" description="Low complexity" evidence="1">
    <location>
        <begin position="107"/>
        <end position="122"/>
    </location>
</feature>
<dbReference type="KEGG" id="auh:AWM75_00760"/>
<dbReference type="InterPro" id="IPR019606">
    <property type="entry name" value="GerMN"/>
</dbReference>
<organism evidence="4 5">
    <name type="scientific">Aerococcus urinaehominis</name>
    <dbReference type="NCBI Taxonomy" id="128944"/>
    <lineage>
        <taxon>Bacteria</taxon>
        <taxon>Bacillati</taxon>
        <taxon>Bacillota</taxon>
        <taxon>Bacilli</taxon>
        <taxon>Lactobacillales</taxon>
        <taxon>Aerococcaceae</taxon>
        <taxon>Aerococcus</taxon>
    </lineage>
</organism>
<evidence type="ECO:0000313" key="5">
    <source>
        <dbReference type="Proteomes" id="UP000062260"/>
    </source>
</evidence>
<reference evidence="5" key="2">
    <citation type="submission" date="2016-01" db="EMBL/GenBank/DDBJ databases">
        <title>Six Aerococcus type strain genome sequencing and assembly using PacBio and Illumina Hiseq.</title>
        <authorList>
            <person name="Carkaci D."/>
            <person name="Dargis R."/>
            <person name="Nielsen X.C."/>
            <person name="Skovgaard O."/>
            <person name="Fuursted K."/>
            <person name="Christensen J.J."/>
        </authorList>
    </citation>
    <scope>NUCLEOTIDE SEQUENCE [LARGE SCALE GENOMIC DNA]</scope>
    <source>
        <strain evidence="5">CCUG42038B</strain>
    </source>
</reference>
<evidence type="ECO:0000313" key="4">
    <source>
        <dbReference type="EMBL" id="AMB98612.1"/>
    </source>
</evidence>
<dbReference type="EMBL" id="CP014163">
    <property type="protein sequence ID" value="AMB98612.1"/>
    <property type="molecule type" value="Genomic_DNA"/>
</dbReference>
<sequence>MKKILLVSLASLSLAACFNSAKDTKQPAQNQSSSQQTSSQKPAQSKQNSQAKQESQAKSEAAKRSTSQAEASSKAKEAQASHAAKQSKETEAALASSRAQADKETAASKSQAAKKASQASQSEAKKQAEAKSKSVAAAKSKSEDQAKKAAEASKASKQAAKPSQESKTKQKEVQASVRDYYPLTKNYEAYFTGDGGEFSSFSRVYDFISGNFVQMRSNNTGTSTMEIVRVTDQSVDLITQQPEFYVRENYIDRRKKDPVIKSYLKAPLKVGHKWQDGEEVREITQLDAPVSLPNGQEAQAIEVTCTTPNGVSRAYFAPGYGLVKELTVLGEDYPDATASLTSLETDGWEEKLTISQVDDANPDALVKPVEIKIPVQTNTVMRQEFEKILSGQTGLQELLPAGTKINALYSNGMDTSGVHADFSPEIENIRGETAVQSNYRAIFKTLADYYQASSAYFTVNNKPLEVDQVGPLDQPIDVSQW</sequence>
<evidence type="ECO:0000259" key="3">
    <source>
        <dbReference type="Pfam" id="PF10646"/>
    </source>
</evidence>
<dbReference type="Pfam" id="PF10646">
    <property type="entry name" value="Germane"/>
    <property type="match status" value="1"/>
</dbReference>
<keyword evidence="5" id="KW-1185">Reference proteome</keyword>
<protein>
    <recommendedName>
        <fullName evidence="3">GerMN domain-containing protein</fullName>
    </recommendedName>
</protein>
<gene>
    <name evidence="4" type="ORF">AWM75_00760</name>
</gene>
<feature type="compositionally biased region" description="Basic and acidic residues" evidence="1">
    <location>
        <begin position="140"/>
        <end position="151"/>
    </location>
</feature>
<dbReference type="RefSeq" id="WP_067977271.1">
    <property type="nucleotide sequence ID" value="NZ_CP014163.1"/>
</dbReference>
<dbReference type="AlphaFoldDB" id="A0A0X8FJT2"/>
<keyword evidence="2" id="KW-0732">Signal</keyword>
<dbReference type="Proteomes" id="UP000062260">
    <property type="component" value="Chromosome"/>
</dbReference>
<name>A0A0X8FJT2_9LACT</name>
<feature type="signal peptide" evidence="2">
    <location>
        <begin position="1"/>
        <end position="21"/>
    </location>
</feature>
<dbReference type="OrthoDB" id="2134374at2"/>
<feature type="domain" description="GerMN" evidence="3">
    <location>
        <begin position="367"/>
        <end position="465"/>
    </location>
</feature>
<feature type="compositionally biased region" description="Low complexity" evidence="1">
    <location>
        <begin position="26"/>
        <end position="47"/>
    </location>
</feature>
<accession>A0A0X8FJT2</accession>
<reference evidence="4 5" key="1">
    <citation type="journal article" date="2016" name="Genome Announc.">
        <title>Complete Genome Sequences of Aerococcus christensenii CCUG 28831T, Aerococcus sanguinicola CCUG 43001T, Aerococcus urinae CCUG 36881T, Aerococcus urinaeequi CCUG 28094T, Aerococcus urinaehominis CCUG 42038 BT, and Aerococcus viridans CCUG 4311T.</title>
        <authorList>
            <person name="Carkaci D."/>
            <person name="Dargis R."/>
            <person name="Nielsen X.C."/>
            <person name="Skovgaard O."/>
            <person name="Fuursted K."/>
            <person name="Christensen J.J."/>
        </authorList>
    </citation>
    <scope>NUCLEOTIDE SEQUENCE [LARGE SCALE GENOMIC DNA]</scope>
    <source>
        <strain evidence="4 5">CCUG42038B</strain>
    </source>
</reference>
<feature type="compositionally biased region" description="Basic and acidic residues" evidence="1">
    <location>
        <begin position="123"/>
        <end position="132"/>
    </location>
</feature>